<dbReference type="NCBIfam" id="TIGR01167">
    <property type="entry name" value="LPXTG_anchor"/>
    <property type="match status" value="1"/>
</dbReference>
<feature type="compositionally biased region" description="Basic and acidic residues" evidence="7">
    <location>
        <begin position="63"/>
        <end position="73"/>
    </location>
</feature>
<feature type="compositionally biased region" description="Basic and acidic residues" evidence="7">
    <location>
        <begin position="1130"/>
        <end position="1158"/>
    </location>
</feature>
<feature type="compositionally biased region" description="Basic and acidic residues" evidence="7">
    <location>
        <begin position="1826"/>
        <end position="1841"/>
    </location>
</feature>
<dbReference type="PROSITE" id="PS50194">
    <property type="entry name" value="FILAMIN_REPEAT"/>
    <property type="match status" value="2"/>
</dbReference>
<feature type="compositionally biased region" description="Low complexity" evidence="7">
    <location>
        <begin position="1420"/>
        <end position="1429"/>
    </location>
</feature>
<evidence type="ECO:0000256" key="2">
    <source>
        <dbReference type="ARBA" id="ARBA00022512"/>
    </source>
</evidence>
<feature type="compositionally biased region" description="Polar residues" evidence="7">
    <location>
        <begin position="2926"/>
        <end position="2936"/>
    </location>
</feature>
<feature type="compositionally biased region" description="Basic and acidic residues" evidence="7">
    <location>
        <begin position="1472"/>
        <end position="1506"/>
    </location>
</feature>
<dbReference type="RefSeq" id="WP_150983099.1">
    <property type="nucleotide sequence ID" value="NZ_VYWO01000005.1"/>
</dbReference>
<feature type="compositionally biased region" description="Basic and acidic residues" evidence="7">
    <location>
        <begin position="2275"/>
        <end position="2292"/>
    </location>
</feature>
<dbReference type="Pfam" id="PF06458">
    <property type="entry name" value="MucBP"/>
    <property type="match status" value="1"/>
</dbReference>
<evidence type="ECO:0000313" key="11">
    <source>
        <dbReference type="Proteomes" id="UP000327148"/>
    </source>
</evidence>
<evidence type="ECO:0000256" key="6">
    <source>
        <dbReference type="ARBA" id="ARBA00023088"/>
    </source>
</evidence>
<feature type="compositionally biased region" description="Basic and acidic residues" evidence="7">
    <location>
        <begin position="1352"/>
        <end position="1371"/>
    </location>
</feature>
<dbReference type="Gene3D" id="2.60.40.1290">
    <property type="match status" value="1"/>
</dbReference>
<feature type="compositionally biased region" description="Basic and acidic residues" evidence="7">
    <location>
        <begin position="1907"/>
        <end position="1938"/>
    </location>
</feature>
<feature type="region of interest" description="Disordered" evidence="7">
    <location>
        <begin position="55"/>
        <end position="174"/>
    </location>
</feature>
<feature type="region of interest" description="Disordered" evidence="7">
    <location>
        <begin position="856"/>
        <end position="906"/>
    </location>
</feature>
<feature type="region of interest" description="Disordered" evidence="7">
    <location>
        <begin position="2573"/>
        <end position="2606"/>
    </location>
</feature>
<evidence type="ECO:0000256" key="5">
    <source>
        <dbReference type="ARBA" id="ARBA00022737"/>
    </source>
</evidence>
<protein>
    <submittedName>
        <fullName evidence="10">YSIRK-type signal peptide-containing protein</fullName>
    </submittedName>
</protein>
<feature type="compositionally biased region" description="Low complexity" evidence="7">
    <location>
        <begin position="1018"/>
        <end position="1041"/>
    </location>
</feature>
<feature type="transmembrane region" description="Helical" evidence="8">
    <location>
        <begin position="2959"/>
        <end position="2981"/>
    </location>
</feature>
<proteinExistence type="predicted"/>
<dbReference type="GO" id="GO:0005615">
    <property type="term" value="C:extracellular space"/>
    <property type="evidence" value="ECO:0007669"/>
    <property type="project" value="TreeGrafter"/>
</dbReference>
<evidence type="ECO:0000256" key="3">
    <source>
        <dbReference type="ARBA" id="ARBA00022525"/>
    </source>
</evidence>
<evidence type="ECO:0000256" key="1">
    <source>
        <dbReference type="ARBA" id="ARBA00004168"/>
    </source>
</evidence>
<reference evidence="10 11" key="1">
    <citation type="submission" date="2019-09" db="EMBL/GenBank/DDBJ databases">
        <title>Draft genome sequence assemblies of isolates from the urinary tract.</title>
        <authorList>
            <person name="Mores C.R."/>
            <person name="Putonti C."/>
            <person name="Wolfe A.J."/>
        </authorList>
    </citation>
    <scope>NUCLEOTIDE SEQUENCE [LARGE SCALE GENOMIC DNA]</scope>
    <source>
        <strain evidence="10 11">UMB623</strain>
    </source>
</reference>
<feature type="compositionally biased region" description="Basic and acidic residues" evidence="7">
    <location>
        <begin position="2755"/>
        <end position="2922"/>
    </location>
</feature>
<feature type="domain" description="Gram-positive cocci surface proteins LPxTG" evidence="9">
    <location>
        <begin position="2954"/>
        <end position="2987"/>
    </location>
</feature>
<feature type="compositionally biased region" description="Polar residues" evidence="7">
    <location>
        <begin position="2293"/>
        <end position="2311"/>
    </location>
</feature>
<evidence type="ECO:0000256" key="8">
    <source>
        <dbReference type="SAM" id="Phobius"/>
    </source>
</evidence>
<dbReference type="GO" id="GO:0031012">
    <property type="term" value="C:extracellular matrix"/>
    <property type="evidence" value="ECO:0007669"/>
    <property type="project" value="TreeGrafter"/>
</dbReference>
<dbReference type="PANTHER" id="PTHR24023:SF914">
    <property type="entry name" value="OTOLIN-1"/>
    <property type="match status" value="1"/>
</dbReference>
<feature type="compositionally biased region" description="Basic and acidic residues" evidence="7">
    <location>
        <begin position="1643"/>
        <end position="1668"/>
    </location>
</feature>
<feature type="region of interest" description="Disordered" evidence="7">
    <location>
        <begin position="2748"/>
        <end position="2953"/>
    </location>
</feature>
<dbReference type="Gene3D" id="1.20.5.320">
    <property type="entry name" value="6-Phosphogluconate Dehydrogenase, domain 3"/>
    <property type="match status" value="4"/>
</dbReference>
<dbReference type="InterPro" id="IPR005877">
    <property type="entry name" value="YSIRK_signal_dom"/>
</dbReference>
<comment type="caution">
    <text evidence="10">The sequence shown here is derived from an EMBL/GenBank/DDBJ whole genome shotgun (WGS) entry which is preliminary data.</text>
</comment>
<dbReference type="SUPFAM" id="SSF49401">
    <property type="entry name" value="Bacterial adhesins"/>
    <property type="match status" value="1"/>
</dbReference>
<dbReference type="Pfam" id="PF01391">
    <property type="entry name" value="Collagen"/>
    <property type="match status" value="2"/>
</dbReference>
<feature type="compositionally biased region" description="Basic and acidic residues" evidence="7">
    <location>
        <begin position="966"/>
        <end position="975"/>
    </location>
</feature>
<dbReference type="PANTHER" id="PTHR24023">
    <property type="entry name" value="COLLAGEN ALPHA"/>
    <property type="match status" value="1"/>
</dbReference>
<feature type="compositionally biased region" description="Basic and acidic residues" evidence="7">
    <location>
        <begin position="1785"/>
        <end position="1803"/>
    </location>
</feature>
<comment type="subcellular location">
    <subcellularLocation>
        <location evidence="1">Secreted</location>
        <location evidence="1">Cell wall</location>
        <topology evidence="1">Peptidoglycan-anchor</topology>
    </subcellularLocation>
</comment>
<dbReference type="Pfam" id="PF00746">
    <property type="entry name" value="Gram_pos_anchor"/>
    <property type="match status" value="1"/>
</dbReference>
<feature type="compositionally biased region" description="Basic and acidic residues" evidence="7">
    <location>
        <begin position="1876"/>
        <end position="1895"/>
    </location>
</feature>
<feature type="compositionally biased region" description="Basic and acidic residues" evidence="7">
    <location>
        <begin position="1210"/>
        <end position="1245"/>
    </location>
</feature>
<dbReference type="PROSITE" id="PS50847">
    <property type="entry name" value="GRAM_POS_ANCHORING"/>
    <property type="match status" value="1"/>
</dbReference>
<dbReference type="Pfam" id="PF17961">
    <property type="entry name" value="Big_8"/>
    <property type="match status" value="1"/>
</dbReference>
<feature type="region of interest" description="Disordered" evidence="7">
    <location>
        <begin position="2630"/>
        <end position="2653"/>
    </location>
</feature>
<feature type="compositionally biased region" description="Basic and acidic residues" evidence="7">
    <location>
        <begin position="1442"/>
        <end position="1451"/>
    </location>
</feature>
<keyword evidence="6" id="KW-0572">Peptidoglycan-anchor</keyword>
<dbReference type="GO" id="GO:0007155">
    <property type="term" value="P:cell adhesion"/>
    <property type="evidence" value="ECO:0007669"/>
    <property type="project" value="InterPro"/>
</dbReference>
<feature type="compositionally biased region" description="Low complexity" evidence="7">
    <location>
        <begin position="1282"/>
        <end position="1291"/>
    </location>
</feature>
<feature type="compositionally biased region" description="Basic and acidic residues" evidence="7">
    <location>
        <begin position="1181"/>
        <end position="1203"/>
    </location>
</feature>
<accession>A0A5N1GNJ4</accession>
<feature type="compositionally biased region" description="Basic and acidic residues" evidence="7">
    <location>
        <begin position="1304"/>
        <end position="1326"/>
    </location>
</feature>
<dbReference type="Proteomes" id="UP000327148">
    <property type="component" value="Unassembled WGS sequence"/>
</dbReference>
<dbReference type="InterPro" id="IPR011252">
    <property type="entry name" value="Fibrogen-bd_dom1"/>
</dbReference>
<feature type="compositionally biased region" description="Polar residues" evidence="7">
    <location>
        <begin position="2254"/>
        <end position="2271"/>
    </location>
</feature>
<feature type="region of interest" description="Disordered" evidence="7">
    <location>
        <begin position="1093"/>
        <end position="1841"/>
    </location>
</feature>
<keyword evidence="4" id="KW-0732">Signal</keyword>
<feature type="compositionally biased region" description="Basic and acidic residues" evidence="7">
    <location>
        <begin position="1612"/>
        <end position="1632"/>
    </location>
</feature>
<feature type="compositionally biased region" description="Basic and acidic residues" evidence="7">
    <location>
        <begin position="1517"/>
        <end position="1542"/>
    </location>
</feature>
<feature type="compositionally biased region" description="Basic and acidic residues" evidence="7">
    <location>
        <begin position="138"/>
        <end position="164"/>
    </location>
</feature>
<dbReference type="OrthoDB" id="2136702at2"/>
<feature type="compositionally biased region" description="Basic and acidic residues" evidence="7">
    <location>
        <begin position="1591"/>
        <end position="1603"/>
    </location>
</feature>
<dbReference type="InterPro" id="IPR019931">
    <property type="entry name" value="LPXTG_anchor"/>
</dbReference>
<feature type="region of interest" description="Disordered" evidence="7">
    <location>
        <begin position="2017"/>
        <end position="2040"/>
    </location>
</feature>
<feature type="compositionally biased region" description="Basic and acidic residues" evidence="7">
    <location>
        <begin position="1333"/>
        <end position="1344"/>
    </location>
</feature>
<feature type="region of interest" description="Disordered" evidence="7">
    <location>
        <begin position="953"/>
        <end position="1065"/>
    </location>
</feature>
<feature type="compositionally biased region" description="Basic and acidic residues" evidence="7">
    <location>
        <begin position="867"/>
        <end position="891"/>
    </location>
</feature>
<dbReference type="NCBIfam" id="TIGR01168">
    <property type="entry name" value="YSIRK_signal"/>
    <property type="match status" value="1"/>
</dbReference>
<dbReference type="Pfam" id="PF19079">
    <property type="entry name" value="CFSR"/>
    <property type="match status" value="2"/>
</dbReference>
<dbReference type="InterPro" id="IPR050149">
    <property type="entry name" value="Collagen_superfamily"/>
</dbReference>
<evidence type="ECO:0000313" key="10">
    <source>
        <dbReference type="EMBL" id="KAA9300300.1"/>
    </source>
</evidence>
<gene>
    <name evidence="10" type="ORF">F6I03_07660</name>
</gene>
<feature type="compositionally biased region" description="Low complexity" evidence="7">
    <location>
        <begin position="1159"/>
        <end position="1168"/>
    </location>
</feature>
<evidence type="ECO:0000256" key="4">
    <source>
        <dbReference type="ARBA" id="ARBA00022729"/>
    </source>
</evidence>
<feature type="compositionally biased region" description="Basic and acidic residues" evidence="7">
    <location>
        <begin position="1055"/>
        <end position="1065"/>
    </location>
</feature>
<keyword evidence="5" id="KW-0677">Repeat</keyword>
<dbReference type="Pfam" id="PF04650">
    <property type="entry name" value="YSIRK_signal"/>
    <property type="match status" value="1"/>
</dbReference>
<feature type="region of interest" description="Disordered" evidence="7">
    <location>
        <begin position="2171"/>
        <end position="2197"/>
    </location>
</feature>
<dbReference type="NCBIfam" id="TIGR04203">
    <property type="entry name" value="RPT_S_cricet"/>
    <property type="match status" value="4"/>
</dbReference>
<feature type="region of interest" description="Disordered" evidence="7">
    <location>
        <begin position="2672"/>
        <end position="2698"/>
    </location>
</feature>
<feature type="region of interest" description="Disordered" evidence="7">
    <location>
        <begin position="1867"/>
        <end position="1992"/>
    </location>
</feature>
<feature type="compositionally biased region" description="Basic and acidic residues" evidence="7">
    <location>
        <begin position="1382"/>
        <end position="1410"/>
    </location>
</feature>
<feature type="region of interest" description="Disordered" evidence="7">
    <location>
        <begin position="2245"/>
        <end position="2343"/>
    </location>
</feature>
<organism evidence="10 11">
    <name type="scientific">Aerococcus sanguinicola</name>
    <dbReference type="NCBI Taxonomy" id="119206"/>
    <lineage>
        <taxon>Bacteria</taxon>
        <taxon>Bacillati</taxon>
        <taxon>Bacillota</taxon>
        <taxon>Bacilli</taxon>
        <taxon>Lactobacillales</taxon>
        <taxon>Aerococcaceae</taxon>
        <taxon>Aerococcus</taxon>
    </lineage>
</organism>
<feature type="compositionally biased region" description="Basic and acidic residues" evidence="7">
    <location>
        <begin position="1256"/>
        <end position="1281"/>
    </location>
</feature>
<evidence type="ECO:0000256" key="7">
    <source>
        <dbReference type="SAM" id="MobiDB-lite"/>
    </source>
</evidence>
<feature type="compositionally biased region" description="Basic residues" evidence="7">
    <location>
        <begin position="2937"/>
        <end position="2949"/>
    </location>
</feature>
<dbReference type="InterPro" id="IPR008966">
    <property type="entry name" value="Adhesion_dom_sf"/>
</dbReference>
<evidence type="ECO:0000259" key="9">
    <source>
        <dbReference type="PROSITE" id="PS50847"/>
    </source>
</evidence>
<feature type="compositionally biased region" description="Basic and acidic residues" evidence="7">
    <location>
        <begin position="1721"/>
        <end position="1761"/>
    </location>
</feature>
<dbReference type="EMBL" id="VYWO01000005">
    <property type="protein sequence ID" value="KAA9300300.1"/>
    <property type="molecule type" value="Genomic_DNA"/>
</dbReference>
<dbReference type="InterPro" id="IPR009459">
    <property type="entry name" value="MucBP_dom"/>
</dbReference>
<feature type="compositionally biased region" description="Basic and acidic residues" evidence="7">
    <location>
        <begin position="1961"/>
        <end position="1970"/>
    </location>
</feature>
<feature type="compositionally biased region" description="Basic and acidic residues" evidence="7">
    <location>
        <begin position="2183"/>
        <end position="2197"/>
    </location>
</feature>
<dbReference type="InterPro" id="IPR041171">
    <property type="entry name" value="SDR_Ig"/>
</dbReference>
<feature type="compositionally biased region" description="Basic and acidic residues" evidence="7">
    <location>
        <begin position="2313"/>
        <end position="2330"/>
    </location>
</feature>
<keyword evidence="2" id="KW-0134">Cell wall</keyword>
<keyword evidence="3" id="KW-0964">Secreted</keyword>
<keyword evidence="8" id="KW-0812">Transmembrane</keyword>
<dbReference type="InterPro" id="IPR008160">
    <property type="entry name" value="Collagen"/>
</dbReference>
<keyword evidence="8" id="KW-1133">Transmembrane helix</keyword>
<dbReference type="InterPro" id="IPR017868">
    <property type="entry name" value="Filamin/ABP280_repeat-like"/>
</dbReference>
<feature type="compositionally biased region" description="Polar residues" evidence="7">
    <location>
        <begin position="2171"/>
        <end position="2181"/>
    </location>
</feature>
<name>A0A5N1GNJ4_9LACT</name>
<feature type="compositionally biased region" description="Basic and acidic residues" evidence="7">
    <location>
        <begin position="1093"/>
        <end position="1119"/>
    </location>
</feature>
<feature type="compositionally biased region" description="Basic and acidic residues" evidence="7">
    <location>
        <begin position="103"/>
        <end position="113"/>
    </location>
</feature>
<dbReference type="Gene3D" id="2.60.40.1280">
    <property type="match status" value="1"/>
</dbReference>
<dbReference type="InterPro" id="IPR026394">
    <property type="entry name" value="RPT_S_cricet"/>
</dbReference>
<sequence>MVGKNNRQVQREKQGHKFYRYSIKRLSVGVASVAVVAGLLFAGDMAVAHAASLTDVQTSEPAPIKEGEEDRQADQNQLEAAPDQVAPVEVGPATSQPGQEISAEAKGEDKVIGSDESNQSESQAEKQATDQVVQAGQQKEKTGLTEVSFHSEEKQAEGRRELDAPSRQTTSPQGPNLEQLAQQVQNAGNPKQVLRTHLAEVYAPEDVEGLLAHINLKHIHNATSLQEELTKAGLQYLEKQRKYASVYMAMPRSARAAQSGRNVNPLIQVDQLTLTSSKDFNNPTELKTVNDNRGEALYLHTRFRVPQGVRGGDYFTIDYGEYFRPGGLNIPPSVQHIMSLNGQVLARGNYDAQTNKVVYVFENGVEHLANIQGFIHQGLQPFYDKVTTDNKTYQARVQVGNQAKTQGFAYNFDATNQADKRGKYLLTNGTHTQTDRRRPEVVTEVVYHINRDGLPVQDGPHTLFMEADQHKIRDFKLYEVVNDRAFTDSYNPNFSPADVREVTDLRISETRDKDNKPGWRGQSNQFKAGLRQGKRYIIKAHYVPKSAEAATKSGEIHLSVRNNQDVTSPSGWKPLTMSKTYNSGDASAEMNRKYGAFVEHHRYETVDQNGKVLSVDQNIDGQTLTGIVGKHTYLTSAKPIEGYRFVKTENPINGPAYNPDGRYKAGQFKADVTQEITYVYQRVVESQSTYEMTVEDSSYKTEFQYSPSLPAGQIREIRPGRDGRVRVLYEHVDPERTPNFNPNDFRYMRGQYWREVSREVVQEAQSQIFAYNFETISRTEPQDDGGVKIIYNTGREIIIPGPKKPEKPLLPNKPIVEVKRGQGSHPETSKQVNGSYVTVKIYNPNIDQFEDEKTIFIPDGEQGAPGEKGERGEKGDRGEKGAPGDKGERGEQGLPGSPGQDGKSVLAKMEPGTKADESGQNRPGTWVIIHEDTNNNGQVDPGEREISREFIFDGKNGTDGKTPLVETERVEKDPNDPNSESGVKIIVRDPESNEVIKETFVKDGEKGEKGDQGERGEQGPQGPQGEKGEQGTPGTPGQDGTDGQDGKSVLATTERGTKADETGKERLGAWVIVHEDTNNNGQVDPGEREISREFIFDGTDGKDGKTPIVESERVEKDPNDPNSESGVKIIVRDPESNDVIKETFVKDGEKGDQGEKGEQGTPGTPGQDGQDGKSVLATTERGTKADETGKERPGTWVIVHEDANNNGKVDPGEREISREFVFDGTDGKDGKTLIVENERVEKDPNDSNSESGVKIIVRDPESNEVIKETFVKDGEKGEKGDQGTPGTPGQDGQDGKSILATTERGTKADETGKERPGTWVIVHEDANNNGKVDPGEREISREFVFDGTNGTDGKDGKTPVVETERVEKDPNDPNSESGVKIIVRDPESNDVIKETFVKDGEKGDQGERGEQGPQGEKGDQGTPGTPGQDGQDGKSILAITERGTKADETGKARPGTWVIVHEDTNNNGQVDPGEREISREFIFDGTDGKDGKTPIVESERVEKDPNDPNSESGVKIIVRDPENNEVIKETFVKDGEKGEKGDQGTSGQDGQDGKSVLATTERGTKADETGKERPGTWVIVHEDANNNGKVDPGEREISREFIFDGKNGTDGTDGKDGKTPLVETERVEKDPNDPNSESGVKIIFRDPENNEVIKETFVKDGEKGDKGDQGVPGQDGQDGQDGKSVLATTERGTNADETGKARPGTWVIVHEDSNNNGQVDPGEREISREFIFDGKDGTDGTDGKDGKTPLVETERVEKDPNDPNSESGVKIIVRDPENNQVIKETFVKDGEKGDQGEKGERGEQGLPGTPGQDGQDGKSVLATTERGTHADETGKERPGTWVIVHEDANNNGQVDAGEREISREFIFDGKNGTDGTDGKDGKTPLVETERVEKNPNDPNSESGVKIIVRDPESNEVIKETFVKDGEKGDQGEKGERGEQGLPGTPGQDGQDGKSVLATTERGTKADETGKARPGTWVIVHEDTNNNGQVDPGEREISCEFIFDGKNGTDGKTPLVETERVEKNPNDPNSESGVKIIVRDPESNEVIKETFVKDGEKGDKGDPGKDGKSSYVHLVKGENEAGDQGQWIITYFDKNGDGKFTEDEIVSTEFVADGKSTKAEVKDNGNGTHTVTITNPDGTKTETVIADGKDGKSATAEVKDNNDGTHTITITNPDGTKTTTVVHNGDKGDKGDPGKDGKSSYVHLVKGENEAGDQGQWIITYFDKNGDGKFTEDEIVSTEFVADGKSPKAEVKDNGNGTHTVTITNPDGTKSETVIEDGKDGKSATAEVKDNNDGTHTITITNPDGSQTTTVVRNGEKGDPGKDGQDGKDGKSVTVSTEPGHFQGQDGVWIIVRDSETGKELDRDFVANGQDGKDGKSADIKSEVLVDPNGQEIGYKITITHPDGSEDVRLIKHGKDGKDGKDGRDGQSIIATTERGDHKGQSGAWVIIRDRDTLQEIDREFIADGQDGKSADISSRETAEGLEITIHHANGTSHTHIIRDGKDGKSITASTEPGSFNGQSGMWLIIRDRASGQELDRQFVRDGQDGKNGKSALLSTEKTLDSDGREIGLSIKITHPDGSTETHTIYHGRDGKDGQTPQIHTEKGKDSQGNVGRWLIIVDGQGNEIVREFIRDGQDGKTPSAKVEPGKNEQGDSGQWIIIFDGDGKEVSREFVRDGKDGQDGRSPSLETVPGKNADGDSGLWVIVRDPQGKESSRHFIRDGKDGRGIKKIYSKDGRLTIVFTDNTKEILEIPCCQPKPEEPKPEDPKPEEPKPEEPKPEDPKPEDPKPEDPKPEDPKPEDPKPEDPKPEDPKPEEPKPEEPKPKDPKPEDPKPEDPKPEDPKPEDPKPEEPKPEDPKPEDPKPEEPKPEDPKPEDPKPEDPKPEDPKPEDPKPEDPKPEDPKPEDPKTKIPDSTNRELEEEKNKKSNVRTTLVTSQPTRRAKDKAQTKTRKAQAQLPQTGAVANVSSAAIAASLLLGVGGLVLNQKKKK</sequence>
<keyword evidence="8" id="KW-0472">Membrane</keyword>
<feature type="compositionally biased region" description="Basic and acidic residues" evidence="7">
    <location>
        <begin position="1562"/>
        <end position="1584"/>
    </location>
</feature>
<feature type="compositionally biased region" description="Basic and acidic residues" evidence="7">
    <location>
        <begin position="986"/>
        <end position="1017"/>
    </location>
</feature>